<dbReference type="EMBL" id="ABJB010977710">
    <property type="status" value="NOT_ANNOTATED_CDS"/>
    <property type="molecule type" value="Genomic_DNA"/>
</dbReference>
<protein>
    <submittedName>
        <fullName evidence="2 3">Uncharacterized protein</fullName>
    </submittedName>
</protein>
<reference evidence="2 4" key="1">
    <citation type="submission" date="2008-03" db="EMBL/GenBank/DDBJ databases">
        <title>Annotation of Ixodes scapularis.</title>
        <authorList>
            <consortium name="Ixodes scapularis Genome Project Consortium"/>
            <person name="Caler E."/>
            <person name="Hannick L.I."/>
            <person name="Bidwell S."/>
            <person name="Joardar V."/>
            <person name="Thiagarajan M."/>
            <person name="Amedeo P."/>
            <person name="Galinsky K.J."/>
            <person name="Schobel S."/>
            <person name="Inman J."/>
            <person name="Hostetler J."/>
            <person name="Miller J."/>
            <person name="Hammond M."/>
            <person name="Megy K."/>
            <person name="Lawson D."/>
            <person name="Kodira C."/>
            <person name="Sutton G."/>
            <person name="Meyer J."/>
            <person name="Hill C.A."/>
            <person name="Birren B."/>
            <person name="Nene V."/>
            <person name="Collins F."/>
            <person name="Alarcon-Chaidez F."/>
            <person name="Wikel S."/>
            <person name="Strausberg R."/>
        </authorList>
    </citation>
    <scope>NUCLEOTIDE SEQUENCE [LARGE SCALE GENOMIC DNA]</scope>
    <source>
        <strain evidence="4">Wikel</strain>
        <strain evidence="2">Wikel colony</strain>
    </source>
</reference>
<dbReference type="InParanoid" id="B7Q5Z5"/>
<evidence type="ECO:0000313" key="4">
    <source>
        <dbReference type="Proteomes" id="UP000001555"/>
    </source>
</evidence>
<dbReference type="EnsemblMetazoa" id="ISCW011423-RA">
    <property type="protein sequence ID" value="ISCW011423-PA"/>
    <property type="gene ID" value="ISCW011423"/>
</dbReference>
<dbReference type="VEuPathDB" id="VectorBase:ISCW011423"/>
<dbReference type="AlphaFoldDB" id="B7Q5Z5"/>
<accession>B7Q5Z5</accession>
<sequence length="84" mass="9810">MVTLYNVCFAFLYSVPFQPKKFEPVPMIDDLDDSFEEHSNDENDPDWAGSPMFPQTNRKRKSRDEDLPEMKVSCCCQSIVDVER</sequence>
<dbReference type="Proteomes" id="UP000001555">
    <property type="component" value="Unassembled WGS sequence"/>
</dbReference>
<reference evidence="3" key="2">
    <citation type="submission" date="2020-05" db="UniProtKB">
        <authorList>
            <consortium name="EnsemblMetazoa"/>
        </authorList>
    </citation>
    <scope>IDENTIFICATION</scope>
    <source>
        <strain evidence="3">wikel</strain>
    </source>
</reference>
<keyword evidence="4" id="KW-1185">Reference proteome</keyword>
<dbReference type="OrthoDB" id="3176171at2759"/>
<gene>
    <name evidence="2" type="ORF">IscW_ISCW011423</name>
</gene>
<dbReference type="EMBL" id="ABJB010626884">
    <property type="status" value="NOT_ANNOTATED_CDS"/>
    <property type="molecule type" value="Genomic_DNA"/>
</dbReference>
<dbReference type="HOGENOM" id="CLU_2529982_0_0_1"/>
<dbReference type="EMBL" id="DS864194">
    <property type="protein sequence ID" value="EEC14267.1"/>
    <property type="molecule type" value="Genomic_DNA"/>
</dbReference>
<proteinExistence type="predicted"/>
<name>B7Q5Z5_IXOSC</name>
<evidence type="ECO:0000256" key="1">
    <source>
        <dbReference type="SAM" id="MobiDB-lite"/>
    </source>
</evidence>
<organism>
    <name type="scientific">Ixodes scapularis</name>
    <name type="common">Black-legged tick</name>
    <name type="synonym">Deer tick</name>
    <dbReference type="NCBI Taxonomy" id="6945"/>
    <lineage>
        <taxon>Eukaryota</taxon>
        <taxon>Metazoa</taxon>
        <taxon>Ecdysozoa</taxon>
        <taxon>Arthropoda</taxon>
        <taxon>Chelicerata</taxon>
        <taxon>Arachnida</taxon>
        <taxon>Acari</taxon>
        <taxon>Parasitiformes</taxon>
        <taxon>Ixodida</taxon>
        <taxon>Ixodoidea</taxon>
        <taxon>Ixodidae</taxon>
        <taxon>Ixodinae</taxon>
        <taxon>Ixodes</taxon>
    </lineage>
</organism>
<evidence type="ECO:0000313" key="2">
    <source>
        <dbReference type="EMBL" id="EEC14267.1"/>
    </source>
</evidence>
<dbReference type="VEuPathDB" id="VectorBase:ISCI011423"/>
<feature type="region of interest" description="Disordered" evidence="1">
    <location>
        <begin position="32"/>
        <end position="68"/>
    </location>
</feature>
<dbReference type="PaxDb" id="6945-B7Q5Z5"/>
<evidence type="ECO:0000313" key="3">
    <source>
        <dbReference type="EnsemblMetazoa" id="ISCW011423-PA"/>
    </source>
</evidence>
<dbReference type="VEuPathDB" id="VectorBase:ISCP_017929"/>